<evidence type="ECO:0000256" key="1">
    <source>
        <dbReference type="ARBA" id="ARBA00004370"/>
    </source>
</evidence>
<dbReference type="Proteomes" id="UP001188597">
    <property type="component" value="Unassembled WGS sequence"/>
</dbReference>
<evidence type="ECO:0008006" key="9">
    <source>
        <dbReference type="Google" id="ProtNLM"/>
    </source>
</evidence>
<dbReference type="PROSITE" id="PS00389">
    <property type="entry name" value="ATPASE_DELTA"/>
    <property type="match status" value="1"/>
</dbReference>
<reference evidence="7" key="1">
    <citation type="submission" date="2022-12" db="EMBL/GenBank/DDBJ databases">
        <title>Draft genome assemblies for two species of Escallonia (Escalloniales).</title>
        <authorList>
            <person name="Chanderbali A."/>
            <person name="Dervinis C."/>
            <person name="Anghel I."/>
            <person name="Soltis D."/>
            <person name="Soltis P."/>
            <person name="Zapata F."/>
        </authorList>
    </citation>
    <scope>NUCLEOTIDE SEQUENCE</scope>
    <source>
        <strain evidence="7">UCBG64.0493</strain>
        <tissue evidence="7">Leaf</tissue>
    </source>
</reference>
<keyword evidence="3" id="KW-0375">Hydrogen ion transport</keyword>
<dbReference type="PANTHER" id="PTHR11910">
    <property type="entry name" value="ATP SYNTHASE DELTA CHAIN"/>
    <property type="match status" value="1"/>
</dbReference>
<proteinExistence type="predicted"/>
<dbReference type="EMBL" id="JAVXUP010000873">
    <property type="protein sequence ID" value="KAK3019466.1"/>
    <property type="molecule type" value="Genomic_DNA"/>
</dbReference>
<dbReference type="Pfam" id="PF00213">
    <property type="entry name" value="OSCP"/>
    <property type="match status" value="1"/>
</dbReference>
<accession>A0AA88W1L9</accession>
<dbReference type="GO" id="GO:0046933">
    <property type="term" value="F:proton-transporting ATP synthase activity, rotational mechanism"/>
    <property type="evidence" value="ECO:0007669"/>
    <property type="project" value="InterPro"/>
</dbReference>
<dbReference type="NCBIfam" id="TIGR01145">
    <property type="entry name" value="ATP_synt_delta"/>
    <property type="match status" value="1"/>
</dbReference>
<dbReference type="GO" id="GO:0016020">
    <property type="term" value="C:membrane"/>
    <property type="evidence" value="ECO:0007669"/>
    <property type="project" value="UniProtKB-SubCell"/>
</dbReference>
<evidence type="ECO:0000256" key="3">
    <source>
        <dbReference type="ARBA" id="ARBA00022781"/>
    </source>
</evidence>
<comment type="subcellular location">
    <subcellularLocation>
        <location evidence="1">Membrane</location>
    </subcellularLocation>
</comment>
<evidence type="ECO:0000313" key="7">
    <source>
        <dbReference type="EMBL" id="KAK3019466.1"/>
    </source>
</evidence>
<keyword evidence="5" id="KW-0472">Membrane</keyword>
<evidence type="ECO:0000256" key="2">
    <source>
        <dbReference type="ARBA" id="ARBA00022448"/>
    </source>
</evidence>
<dbReference type="InterPro" id="IPR020781">
    <property type="entry name" value="ATPase_OSCP/d_CS"/>
</dbReference>
<dbReference type="PRINTS" id="PR00125">
    <property type="entry name" value="ATPASEDELTA"/>
</dbReference>
<dbReference type="AlphaFoldDB" id="A0AA88W1L9"/>
<keyword evidence="4" id="KW-0406">Ion transport</keyword>
<keyword evidence="6" id="KW-0066">ATP synthesis</keyword>
<keyword evidence="2" id="KW-0813">Transport</keyword>
<evidence type="ECO:0000256" key="5">
    <source>
        <dbReference type="ARBA" id="ARBA00023136"/>
    </source>
</evidence>
<comment type="caution">
    <text evidence="7">The sequence shown here is derived from an EMBL/GenBank/DDBJ whole genome shotgun (WGS) entry which is preliminary data.</text>
</comment>
<keyword evidence="8" id="KW-1185">Reference proteome</keyword>
<sequence length="106" mass="11758">MKRIELMKDLVKEFELVYNSPTDTELVVVTLVVQLESQHLAQIAKGVQPLTGSKNVRIKTVIDPSLVAGFMIRYGNSRSKLIDMIVKKQLEGIAAQLDIGDVHLAV</sequence>
<evidence type="ECO:0000256" key="4">
    <source>
        <dbReference type="ARBA" id="ARBA00023065"/>
    </source>
</evidence>
<name>A0AA88W1L9_9ASTE</name>
<evidence type="ECO:0000256" key="6">
    <source>
        <dbReference type="ARBA" id="ARBA00023310"/>
    </source>
</evidence>
<protein>
    <recommendedName>
        <fullName evidence="9">ATP synthase F(1) sector subunit delta</fullName>
    </recommendedName>
</protein>
<organism evidence="7 8">
    <name type="scientific">Escallonia herrerae</name>
    <dbReference type="NCBI Taxonomy" id="1293975"/>
    <lineage>
        <taxon>Eukaryota</taxon>
        <taxon>Viridiplantae</taxon>
        <taxon>Streptophyta</taxon>
        <taxon>Embryophyta</taxon>
        <taxon>Tracheophyta</taxon>
        <taxon>Spermatophyta</taxon>
        <taxon>Magnoliopsida</taxon>
        <taxon>eudicotyledons</taxon>
        <taxon>Gunneridae</taxon>
        <taxon>Pentapetalae</taxon>
        <taxon>asterids</taxon>
        <taxon>campanulids</taxon>
        <taxon>Escalloniales</taxon>
        <taxon>Escalloniaceae</taxon>
        <taxon>Escallonia</taxon>
    </lineage>
</organism>
<gene>
    <name evidence="7" type="ORF">RJ639_005150</name>
</gene>
<dbReference type="InterPro" id="IPR000711">
    <property type="entry name" value="ATPase_OSCP/dsu"/>
</dbReference>
<evidence type="ECO:0000313" key="8">
    <source>
        <dbReference type="Proteomes" id="UP001188597"/>
    </source>
</evidence>